<evidence type="ECO:0000313" key="11">
    <source>
        <dbReference type="Proteomes" id="UP000594638"/>
    </source>
</evidence>
<feature type="domain" description="THH1/TOM1/TOM3" evidence="9">
    <location>
        <begin position="180"/>
        <end position="313"/>
    </location>
</feature>
<evidence type="ECO:0000256" key="6">
    <source>
        <dbReference type="ARBA" id="ARBA00023136"/>
    </source>
</evidence>
<feature type="transmembrane region" description="Helical" evidence="8">
    <location>
        <begin position="206"/>
        <end position="226"/>
    </location>
</feature>
<evidence type="ECO:0000256" key="1">
    <source>
        <dbReference type="ARBA" id="ARBA00004128"/>
    </source>
</evidence>
<feature type="transmembrane region" description="Helical" evidence="8">
    <location>
        <begin position="27"/>
        <end position="48"/>
    </location>
</feature>
<dbReference type="Gramene" id="OE9A090875T2">
    <property type="protein sequence ID" value="OE9A090875C2"/>
    <property type="gene ID" value="OE9A090875"/>
</dbReference>
<dbReference type="Proteomes" id="UP000594638">
    <property type="component" value="Unassembled WGS sequence"/>
</dbReference>
<evidence type="ECO:0000256" key="2">
    <source>
        <dbReference type="ARBA" id="ARBA00006779"/>
    </source>
</evidence>
<evidence type="ECO:0000256" key="4">
    <source>
        <dbReference type="ARBA" id="ARBA00022692"/>
    </source>
</evidence>
<feature type="transmembrane region" description="Helical" evidence="8">
    <location>
        <begin position="247"/>
        <end position="273"/>
    </location>
</feature>
<evidence type="ECO:0000256" key="5">
    <source>
        <dbReference type="ARBA" id="ARBA00022989"/>
    </source>
</evidence>
<feature type="transmembrane region" description="Helical" evidence="8">
    <location>
        <begin position="285"/>
        <end position="304"/>
    </location>
</feature>
<proteinExistence type="inferred from homology"/>
<sequence>MLNLGIGSCYPKTYVGVNAGLACVDGVIALLAFFQALASLFLIVFPSFDVPVDEDSCKESKLDPTKRYSIYFVMTLFAACKSWLCWSYTCGFISMAFPKILFISAFLLLLSFWVDIFHHSDEDEEDEGWSPQEALLLKTTKFDSIANCLRECCFFRTTNIGRWQKVVILVTLLTFAITIVSAALIWTEMGKNSINSKVVAQVYVDLLAIAVVFLGGALACYGLLLFKKMRKVRSDRATCEKCKFVGLAVVSIVSFTSSAYVAIATNIPLIYHWRQQDIDGVHTPLLLVLYYLIGSSLPSAFVLCGMRELPAFVETDRQEQWLTIAFIDDDDSVAADPQPSTADGSMQIQESTASPT</sequence>
<dbReference type="InterPro" id="IPR040226">
    <property type="entry name" value="THH1/TOM1/TOM3"/>
</dbReference>
<name>A0A8S0QJH8_OLEEU</name>
<feature type="compositionally biased region" description="Polar residues" evidence="7">
    <location>
        <begin position="338"/>
        <end position="356"/>
    </location>
</feature>
<evidence type="ECO:0000256" key="3">
    <source>
        <dbReference type="ARBA" id="ARBA00022554"/>
    </source>
</evidence>
<keyword evidence="3" id="KW-0926">Vacuole</keyword>
<dbReference type="Pfam" id="PF06454">
    <property type="entry name" value="THH1_TOM1-3_dom"/>
    <property type="match status" value="1"/>
</dbReference>
<evidence type="ECO:0000256" key="8">
    <source>
        <dbReference type="SAM" id="Phobius"/>
    </source>
</evidence>
<reference evidence="10 11" key="1">
    <citation type="submission" date="2019-12" db="EMBL/GenBank/DDBJ databases">
        <authorList>
            <person name="Alioto T."/>
            <person name="Alioto T."/>
            <person name="Gomez Garrido J."/>
        </authorList>
    </citation>
    <scope>NUCLEOTIDE SEQUENCE [LARGE SCALE GENOMIC DNA]</scope>
</reference>
<comment type="similarity">
    <text evidence="2">Belongs to the plant tobamovirus multiplication TOM1 protein family.</text>
</comment>
<accession>A0A8S0QJH8</accession>
<keyword evidence="11" id="KW-1185">Reference proteome</keyword>
<comment type="caution">
    <text evidence="10">The sequence shown here is derived from an EMBL/GenBank/DDBJ whole genome shotgun (WGS) entry which is preliminary data.</text>
</comment>
<dbReference type="InterPro" id="IPR009457">
    <property type="entry name" value="THH1/TOM1/TOM3_dom"/>
</dbReference>
<organism evidence="10 11">
    <name type="scientific">Olea europaea subsp. europaea</name>
    <dbReference type="NCBI Taxonomy" id="158383"/>
    <lineage>
        <taxon>Eukaryota</taxon>
        <taxon>Viridiplantae</taxon>
        <taxon>Streptophyta</taxon>
        <taxon>Embryophyta</taxon>
        <taxon>Tracheophyta</taxon>
        <taxon>Spermatophyta</taxon>
        <taxon>Magnoliopsida</taxon>
        <taxon>eudicotyledons</taxon>
        <taxon>Gunneridae</taxon>
        <taxon>Pentapetalae</taxon>
        <taxon>asterids</taxon>
        <taxon>lamiids</taxon>
        <taxon>Lamiales</taxon>
        <taxon>Oleaceae</taxon>
        <taxon>Oleeae</taxon>
        <taxon>Olea</taxon>
    </lineage>
</organism>
<feature type="region of interest" description="Disordered" evidence="7">
    <location>
        <begin position="331"/>
        <end position="356"/>
    </location>
</feature>
<gene>
    <name evidence="10" type="ORF">OLEA9_A090875</name>
</gene>
<evidence type="ECO:0000313" key="10">
    <source>
        <dbReference type="EMBL" id="CAA2967226.1"/>
    </source>
</evidence>
<dbReference type="AlphaFoldDB" id="A0A8S0QJH8"/>
<comment type="subcellular location">
    <subcellularLocation>
        <location evidence="1">Vacuole membrane</location>
        <topology evidence="1">Multi-pass membrane protein</topology>
    </subcellularLocation>
</comment>
<keyword evidence="4 8" id="KW-0812">Transmembrane</keyword>
<evidence type="ECO:0000259" key="9">
    <source>
        <dbReference type="Pfam" id="PF06454"/>
    </source>
</evidence>
<dbReference type="PANTHER" id="PTHR31142:SF4">
    <property type="entry name" value="OS01G0751300 PROTEIN"/>
    <property type="match status" value="1"/>
</dbReference>
<feature type="transmembrane region" description="Helical" evidence="8">
    <location>
        <begin position="95"/>
        <end position="114"/>
    </location>
</feature>
<dbReference type="OrthoDB" id="10338882at2759"/>
<dbReference type="PANTHER" id="PTHR31142">
    <property type="entry name" value="TOBAMOVIRUS MULTIPLICATION PROTEIN 1-LIKE ISOFORM X1"/>
    <property type="match status" value="1"/>
</dbReference>
<feature type="transmembrane region" description="Helical" evidence="8">
    <location>
        <begin position="68"/>
        <end position="89"/>
    </location>
</feature>
<keyword evidence="5 8" id="KW-1133">Transmembrane helix</keyword>
<dbReference type="EMBL" id="CACTIH010001879">
    <property type="protein sequence ID" value="CAA2967226.1"/>
    <property type="molecule type" value="Genomic_DNA"/>
</dbReference>
<dbReference type="GO" id="GO:0005774">
    <property type="term" value="C:vacuolar membrane"/>
    <property type="evidence" value="ECO:0007669"/>
    <property type="project" value="UniProtKB-SubCell"/>
</dbReference>
<feature type="transmembrane region" description="Helical" evidence="8">
    <location>
        <begin position="166"/>
        <end position="186"/>
    </location>
</feature>
<evidence type="ECO:0000256" key="7">
    <source>
        <dbReference type="SAM" id="MobiDB-lite"/>
    </source>
</evidence>
<protein>
    <recommendedName>
        <fullName evidence="9">THH1/TOM1/TOM3 domain-containing protein</fullName>
    </recommendedName>
</protein>
<keyword evidence="6 8" id="KW-0472">Membrane</keyword>